<proteinExistence type="predicted"/>
<reference evidence="1" key="1">
    <citation type="journal article" date="2021" name="Proc. Natl. Acad. Sci. U.S.A.">
        <title>A Catalog of Tens of Thousands of Viruses from Human Metagenomes Reveals Hidden Associations with Chronic Diseases.</title>
        <authorList>
            <person name="Tisza M.J."/>
            <person name="Buck C.B."/>
        </authorList>
    </citation>
    <scope>NUCLEOTIDE SEQUENCE</scope>
    <source>
        <strain evidence="1">Ctiha2</strain>
    </source>
</reference>
<evidence type="ECO:0000313" key="1">
    <source>
        <dbReference type="EMBL" id="DAE30410.1"/>
    </source>
</evidence>
<name>A0A8S5RH14_9VIRU</name>
<dbReference type="EMBL" id="BK059104">
    <property type="protein sequence ID" value="DAE30410.1"/>
    <property type="molecule type" value="Genomic_DNA"/>
</dbReference>
<organism evidence="1">
    <name type="scientific">virus sp. ctiha2</name>
    <dbReference type="NCBI Taxonomy" id="2827299"/>
    <lineage>
        <taxon>Viruses</taxon>
    </lineage>
</organism>
<accession>A0A8S5RH14</accession>
<protein>
    <submittedName>
        <fullName evidence="1">Uncharacterized protein</fullName>
    </submittedName>
</protein>
<sequence>MGTAISIIILMFAIAIFIDNKKEEKNNAERNAEEFMKKNFGEDYKDRINHR</sequence>